<reference evidence="4 5" key="1">
    <citation type="submission" date="2019-05" db="EMBL/GenBank/DDBJ databases">
        <title>Comparative genomics and metabolomics analyses of clavulanic acid producing Streptomyces species provides insight into specialized metabolism and evolution of beta-lactam biosynthetic gene clusters.</title>
        <authorList>
            <person name="Moore M.A."/>
            <person name="Cruz-Morales P."/>
            <person name="Barona Gomez F."/>
            <person name="Kapil T."/>
        </authorList>
    </citation>
    <scope>NUCLEOTIDE SEQUENCE [LARGE SCALE GENOMIC DNA]</scope>
    <source>
        <strain evidence="4 5">NRRL 5741</strain>
    </source>
</reference>
<proteinExistence type="predicted"/>
<evidence type="ECO:0000256" key="1">
    <source>
        <dbReference type="ARBA" id="ARBA00023125"/>
    </source>
</evidence>
<dbReference type="SMART" id="SM00530">
    <property type="entry name" value="HTH_XRE"/>
    <property type="match status" value="1"/>
</dbReference>
<dbReference type="PANTHER" id="PTHR46797:SF1">
    <property type="entry name" value="METHYLPHOSPHONATE SYNTHASE"/>
    <property type="match status" value="1"/>
</dbReference>
<dbReference type="Pfam" id="PF07883">
    <property type="entry name" value="Cupin_2"/>
    <property type="match status" value="1"/>
</dbReference>
<dbReference type="InterPro" id="IPR050807">
    <property type="entry name" value="TransReg_Diox_bact_type"/>
</dbReference>
<dbReference type="GO" id="GO:0003700">
    <property type="term" value="F:DNA-binding transcription factor activity"/>
    <property type="evidence" value="ECO:0007669"/>
    <property type="project" value="TreeGrafter"/>
</dbReference>
<dbReference type="EMBL" id="VCLA01000160">
    <property type="protein sequence ID" value="MQT02978.1"/>
    <property type="molecule type" value="Genomic_DNA"/>
</dbReference>
<dbReference type="CDD" id="cd00093">
    <property type="entry name" value="HTH_XRE"/>
    <property type="match status" value="1"/>
</dbReference>
<dbReference type="PANTHER" id="PTHR46797">
    <property type="entry name" value="HTH-TYPE TRANSCRIPTIONAL REGULATOR"/>
    <property type="match status" value="1"/>
</dbReference>
<dbReference type="PROSITE" id="PS50943">
    <property type="entry name" value="HTH_CROC1"/>
    <property type="match status" value="1"/>
</dbReference>
<dbReference type="CDD" id="cd02209">
    <property type="entry name" value="cupin_XRE_C"/>
    <property type="match status" value="1"/>
</dbReference>
<dbReference type="SUPFAM" id="SSF51182">
    <property type="entry name" value="RmlC-like cupins"/>
    <property type="match status" value="1"/>
</dbReference>
<dbReference type="SUPFAM" id="SSF47413">
    <property type="entry name" value="lambda repressor-like DNA-binding domains"/>
    <property type="match status" value="1"/>
</dbReference>
<dbReference type="InterPro" id="IPR013096">
    <property type="entry name" value="Cupin_2"/>
</dbReference>
<protein>
    <submittedName>
        <fullName evidence="4">Helix-turn-helix transcriptional regulator</fullName>
    </submittedName>
</protein>
<comment type="caution">
    <text evidence="4">The sequence shown here is derived from an EMBL/GenBank/DDBJ whole genome shotgun (WGS) entry which is preliminary data.</text>
</comment>
<dbReference type="GO" id="GO:0005829">
    <property type="term" value="C:cytosol"/>
    <property type="evidence" value="ECO:0007669"/>
    <property type="project" value="TreeGrafter"/>
</dbReference>
<feature type="domain" description="HTH cro/C1-type" evidence="3">
    <location>
        <begin position="18"/>
        <end position="72"/>
    </location>
</feature>
<dbReference type="InterPro" id="IPR014710">
    <property type="entry name" value="RmlC-like_jellyroll"/>
</dbReference>
<accession>A0A646KLP0</accession>
<keyword evidence="5" id="KW-1185">Reference proteome</keyword>
<dbReference type="Proteomes" id="UP000419138">
    <property type="component" value="Unassembled WGS sequence"/>
</dbReference>
<sequence length="213" mass="22991">MEHSPDIARSLAGVGPRLRELRARRAMTLAALSDATGISKSTLSRLESGSRRPSLELLLPISQTYQVPLDELIDAPEVGDPRVRLTPRRVNGSVVLPLTRQPGPLQAYKMVIPVTRSTPELCTHEGYEWFYVLAGRLRLVLSDRDLVLGAGEAAEFDTRVPHWFGSTGDGPVELLSLFGRQGERMHVRARPGGGSRSEAGAATEDEAGGGDGS</sequence>
<dbReference type="Gene3D" id="2.60.120.10">
    <property type="entry name" value="Jelly Rolls"/>
    <property type="match status" value="1"/>
</dbReference>
<keyword evidence="1" id="KW-0238">DNA-binding</keyword>
<evidence type="ECO:0000313" key="5">
    <source>
        <dbReference type="Proteomes" id="UP000419138"/>
    </source>
</evidence>
<feature type="region of interest" description="Disordered" evidence="2">
    <location>
        <begin position="187"/>
        <end position="213"/>
    </location>
</feature>
<evidence type="ECO:0000259" key="3">
    <source>
        <dbReference type="PROSITE" id="PS50943"/>
    </source>
</evidence>
<dbReference type="Pfam" id="PF01381">
    <property type="entry name" value="HTH_3"/>
    <property type="match status" value="1"/>
</dbReference>
<dbReference type="RefSeq" id="WP_323392439.1">
    <property type="nucleotide sequence ID" value="NZ_JBEPDZ010000002.1"/>
</dbReference>
<dbReference type="InterPro" id="IPR001387">
    <property type="entry name" value="Cro/C1-type_HTH"/>
</dbReference>
<dbReference type="GO" id="GO:0003677">
    <property type="term" value="F:DNA binding"/>
    <property type="evidence" value="ECO:0007669"/>
    <property type="project" value="UniProtKB-KW"/>
</dbReference>
<dbReference type="AlphaFoldDB" id="A0A646KLP0"/>
<gene>
    <name evidence="4" type="ORF">FF041_23150</name>
</gene>
<name>A0A646KLP0_STRJU</name>
<organism evidence="4 5">
    <name type="scientific">Streptomyces jumonjinensis</name>
    <dbReference type="NCBI Taxonomy" id="1945"/>
    <lineage>
        <taxon>Bacteria</taxon>
        <taxon>Bacillati</taxon>
        <taxon>Actinomycetota</taxon>
        <taxon>Actinomycetes</taxon>
        <taxon>Kitasatosporales</taxon>
        <taxon>Streptomycetaceae</taxon>
        <taxon>Streptomyces</taxon>
    </lineage>
</organism>
<dbReference type="InterPro" id="IPR010982">
    <property type="entry name" value="Lambda_DNA-bd_dom_sf"/>
</dbReference>
<dbReference type="Gene3D" id="1.10.260.40">
    <property type="entry name" value="lambda repressor-like DNA-binding domains"/>
    <property type="match status" value="1"/>
</dbReference>
<feature type="compositionally biased region" description="Acidic residues" evidence="2">
    <location>
        <begin position="203"/>
        <end position="213"/>
    </location>
</feature>
<dbReference type="InterPro" id="IPR011051">
    <property type="entry name" value="RmlC_Cupin_sf"/>
</dbReference>
<evidence type="ECO:0000313" key="4">
    <source>
        <dbReference type="EMBL" id="MQT02978.1"/>
    </source>
</evidence>
<evidence type="ECO:0000256" key="2">
    <source>
        <dbReference type="SAM" id="MobiDB-lite"/>
    </source>
</evidence>